<name>A0AAD9ULH9_RIDPI</name>
<accession>A0AAD9ULH9</accession>
<dbReference type="EMBL" id="JAODUO010000005">
    <property type="protein sequence ID" value="KAK2193914.1"/>
    <property type="molecule type" value="Genomic_DNA"/>
</dbReference>
<keyword evidence="7" id="KW-1185">Reference proteome</keyword>
<protein>
    <recommendedName>
        <fullName evidence="4">Large ribosomal subunit protein bL17m</fullName>
    </recommendedName>
    <alternativeName>
        <fullName evidence="5">39S ribosomal protein L17, mitochondrial</fullName>
    </alternativeName>
</protein>
<dbReference type="GO" id="GO:0003735">
    <property type="term" value="F:structural constituent of ribosome"/>
    <property type="evidence" value="ECO:0007669"/>
    <property type="project" value="InterPro"/>
</dbReference>
<reference evidence="6" key="1">
    <citation type="journal article" date="2023" name="Mol. Biol. Evol.">
        <title>Third-Generation Sequencing Reveals the Adaptive Role of the Epigenome in Three Deep-Sea Polychaetes.</title>
        <authorList>
            <person name="Perez M."/>
            <person name="Aroh O."/>
            <person name="Sun Y."/>
            <person name="Lan Y."/>
            <person name="Juniper S.K."/>
            <person name="Young C.R."/>
            <person name="Angers B."/>
            <person name="Qian P.Y."/>
        </authorList>
    </citation>
    <scope>NUCLEOTIDE SEQUENCE</scope>
    <source>
        <strain evidence="6">R07B-5</strain>
    </source>
</reference>
<evidence type="ECO:0000256" key="1">
    <source>
        <dbReference type="ARBA" id="ARBA00008777"/>
    </source>
</evidence>
<dbReference type="Gene3D" id="3.90.1030.10">
    <property type="entry name" value="Ribosomal protein L17"/>
    <property type="match status" value="1"/>
</dbReference>
<dbReference type="PANTHER" id="PTHR14413:SF16">
    <property type="entry name" value="LARGE RIBOSOMAL SUBUNIT PROTEIN BL17M"/>
    <property type="match status" value="1"/>
</dbReference>
<proteinExistence type="inferred from homology"/>
<sequence length="191" mass="21895">MLRIPIKVTARKLPHAGGRGSGPQGRINKMRKLVTALIRHERIEGQYQWVDEARGYAERLILEAQRNGDTHKGTMEMADYWLLEKDLVHKLFKVLVPRYTNYPASFTQLWSLGETFPGRPVPMAVLELKGNPWPPVVPKERDQRNSLVNILLDQARKDYRQQKYESIAALELNKQSEQQTSNIDDSSASTS</sequence>
<dbReference type="FunFam" id="3.90.1030.10:FF:000009">
    <property type="entry name" value="39S ribosomal protein L17, mitochondrial"/>
    <property type="match status" value="1"/>
</dbReference>
<dbReference type="SUPFAM" id="SSF64263">
    <property type="entry name" value="Prokaryotic ribosomal protein L17"/>
    <property type="match status" value="1"/>
</dbReference>
<organism evidence="6 7">
    <name type="scientific">Ridgeia piscesae</name>
    <name type="common">Tubeworm</name>
    <dbReference type="NCBI Taxonomy" id="27915"/>
    <lineage>
        <taxon>Eukaryota</taxon>
        <taxon>Metazoa</taxon>
        <taxon>Spiralia</taxon>
        <taxon>Lophotrochozoa</taxon>
        <taxon>Annelida</taxon>
        <taxon>Polychaeta</taxon>
        <taxon>Sedentaria</taxon>
        <taxon>Canalipalpata</taxon>
        <taxon>Sabellida</taxon>
        <taxon>Siboglinidae</taxon>
        <taxon>Ridgeia</taxon>
    </lineage>
</organism>
<comment type="caution">
    <text evidence="6">The sequence shown here is derived from an EMBL/GenBank/DDBJ whole genome shotgun (WGS) entry which is preliminary data.</text>
</comment>
<dbReference type="Pfam" id="PF01196">
    <property type="entry name" value="Ribosomal_L17"/>
    <property type="match status" value="1"/>
</dbReference>
<comment type="similarity">
    <text evidence="1">Belongs to the bacterial ribosomal protein bL17 family.</text>
</comment>
<dbReference type="GO" id="GO:0006412">
    <property type="term" value="P:translation"/>
    <property type="evidence" value="ECO:0007669"/>
    <property type="project" value="InterPro"/>
</dbReference>
<evidence type="ECO:0000256" key="3">
    <source>
        <dbReference type="ARBA" id="ARBA00023274"/>
    </source>
</evidence>
<dbReference type="AlphaFoldDB" id="A0AAD9ULH9"/>
<evidence type="ECO:0000313" key="6">
    <source>
        <dbReference type="EMBL" id="KAK2193914.1"/>
    </source>
</evidence>
<evidence type="ECO:0000256" key="5">
    <source>
        <dbReference type="ARBA" id="ARBA00035413"/>
    </source>
</evidence>
<dbReference type="Proteomes" id="UP001209878">
    <property type="component" value="Unassembled WGS sequence"/>
</dbReference>
<dbReference type="InterPro" id="IPR000456">
    <property type="entry name" value="Ribosomal_bL17"/>
</dbReference>
<evidence type="ECO:0000313" key="7">
    <source>
        <dbReference type="Proteomes" id="UP001209878"/>
    </source>
</evidence>
<dbReference type="GO" id="GO:0005762">
    <property type="term" value="C:mitochondrial large ribosomal subunit"/>
    <property type="evidence" value="ECO:0007669"/>
    <property type="project" value="TreeGrafter"/>
</dbReference>
<keyword evidence="3" id="KW-0687">Ribonucleoprotein</keyword>
<dbReference type="PANTHER" id="PTHR14413">
    <property type="entry name" value="RIBOSOMAL PROTEIN L17"/>
    <property type="match status" value="1"/>
</dbReference>
<evidence type="ECO:0000256" key="4">
    <source>
        <dbReference type="ARBA" id="ARBA00035290"/>
    </source>
</evidence>
<gene>
    <name evidence="6" type="ORF">NP493_6g07014</name>
</gene>
<evidence type="ECO:0000256" key="2">
    <source>
        <dbReference type="ARBA" id="ARBA00022980"/>
    </source>
</evidence>
<dbReference type="InterPro" id="IPR036373">
    <property type="entry name" value="Ribosomal_bL17_sf"/>
</dbReference>
<keyword evidence="2" id="KW-0689">Ribosomal protein</keyword>